<reference evidence="2" key="1">
    <citation type="submission" date="2019-12" db="EMBL/GenBank/DDBJ databases">
        <title>Genome sequencing and annotation of Brassica cretica.</title>
        <authorList>
            <person name="Studholme D.J."/>
            <person name="Sarris P.F."/>
        </authorList>
    </citation>
    <scope>NUCLEOTIDE SEQUENCE</scope>
    <source>
        <strain evidence="2">PFS-102/07</strain>
        <tissue evidence="2">Leaf</tissue>
    </source>
</reference>
<keyword evidence="1" id="KW-0472">Membrane</keyword>
<comment type="caution">
    <text evidence="2">The sequence shown here is derived from an EMBL/GenBank/DDBJ whole genome shotgun (WGS) entry which is preliminary data.</text>
</comment>
<feature type="transmembrane region" description="Helical" evidence="1">
    <location>
        <begin position="105"/>
        <end position="123"/>
    </location>
</feature>
<dbReference type="AlphaFoldDB" id="A0A8S9IVW1"/>
<organism evidence="2">
    <name type="scientific">Brassica cretica</name>
    <name type="common">Mustard</name>
    <dbReference type="NCBI Taxonomy" id="69181"/>
    <lineage>
        <taxon>Eukaryota</taxon>
        <taxon>Viridiplantae</taxon>
        <taxon>Streptophyta</taxon>
        <taxon>Embryophyta</taxon>
        <taxon>Tracheophyta</taxon>
        <taxon>Spermatophyta</taxon>
        <taxon>Magnoliopsida</taxon>
        <taxon>eudicotyledons</taxon>
        <taxon>Gunneridae</taxon>
        <taxon>Pentapetalae</taxon>
        <taxon>rosids</taxon>
        <taxon>malvids</taxon>
        <taxon>Brassicales</taxon>
        <taxon>Brassicaceae</taxon>
        <taxon>Brassiceae</taxon>
        <taxon>Brassica</taxon>
    </lineage>
</organism>
<protein>
    <submittedName>
        <fullName evidence="2">Uncharacterized protein</fullName>
    </submittedName>
</protein>
<accession>A0A8S9IVW1</accession>
<gene>
    <name evidence="2" type="ORF">F2Q70_00005162</name>
</gene>
<keyword evidence="1" id="KW-1133">Transmembrane helix</keyword>
<sequence length="221" mass="25455">MEVFYIRKYEKFSLSAICLFLELEAVPGTDTGFSPYFSISSSISRNNLCTQVNRGCSFSAGIPQAGQRSMSSSFGFFVGWNFFFGPKVWSFNDLFRRLLSLKRTSLAFILFHKVSFLAAYSFFREDRPFLFFKACLLLRIFQSIRQYEYFLFPAIEEEKLALPSSFVGGRTRPRHLSTDPFSSLTSIWGEISEADNEAVPMAPLRQRRSYFLDDGPRSEIQ</sequence>
<dbReference type="EMBL" id="QGKY02001015">
    <property type="protein sequence ID" value="KAF2573146.1"/>
    <property type="molecule type" value="Genomic_DNA"/>
</dbReference>
<keyword evidence="1" id="KW-0812">Transmembrane</keyword>
<proteinExistence type="predicted"/>
<evidence type="ECO:0000256" key="1">
    <source>
        <dbReference type="SAM" id="Phobius"/>
    </source>
</evidence>
<evidence type="ECO:0000313" key="2">
    <source>
        <dbReference type="EMBL" id="KAF2573146.1"/>
    </source>
</evidence>
<name>A0A8S9IVW1_BRACR</name>